<protein>
    <recommendedName>
        <fullName evidence="3">DUF4333 domain-containing protein</fullName>
    </recommendedName>
</protein>
<dbReference type="AlphaFoldDB" id="A0A7X5UQ92"/>
<dbReference type="RefSeq" id="WP_167170560.1">
    <property type="nucleotide sequence ID" value="NZ_JAAOYM010000001.1"/>
</dbReference>
<accession>A0A7X5UQ92</accession>
<feature type="compositionally biased region" description="Low complexity" evidence="1">
    <location>
        <begin position="39"/>
        <end position="49"/>
    </location>
</feature>
<keyword evidence="2" id="KW-0732">Signal</keyword>
<organism evidence="4 5">
    <name type="scientific">Saccharomonospora amisosensis</name>
    <dbReference type="NCBI Taxonomy" id="1128677"/>
    <lineage>
        <taxon>Bacteria</taxon>
        <taxon>Bacillati</taxon>
        <taxon>Actinomycetota</taxon>
        <taxon>Actinomycetes</taxon>
        <taxon>Pseudonocardiales</taxon>
        <taxon>Pseudonocardiaceae</taxon>
        <taxon>Saccharomonospora</taxon>
    </lineage>
</organism>
<sequence length="141" mass="14621">MRVRTVLLAMLSGGCLLLAACDSGGGKGATPSLTLAETTSSSTAAMESMVSPPPDDTNGTASAPLTPLPRVFDPEVMRDSVLRILTDSYGIEGVESVTCPPEQPVEVGLTFDCTAVVDGDTQRVPITVKNEDGEYEVGYPG</sequence>
<dbReference type="PROSITE" id="PS51257">
    <property type="entry name" value="PROKAR_LIPOPROTEIN"/>
    <property type="match status" value="1"/>
</dbReference>
<dbReference type="Proteomes" id="UP000545493">
    <property type="component" value="Unassembled WGS sequence"/>
</dbReference>
<feature type="chain" id="PRO_5039412168" description="DUF4333 domain-containing protein" evidence="2">
    <location>
        <begin position="20"/>
        <end position="141"/>
    </location>
</feature>
<feature type="region of interest" description="Disordered" evidence="1">
    <location>
        <begin position="39"/>
        <end position="67"/>
    </location>
</feature>
<proteinExistence type="predicted"/>
<evidence type="ECO:0000256" key="2">
    <source>
        <dbReference type="SAM" id="SignalP"/>
    </source>
</evidence>
<name>A0A7X5UQ92_9PSEU</name>
<gene>
    <name evidence="4" type="ORF">FHU38_002525</name>
</gene>
<reference evidence="4 5" key="1">
    <citation type="submission" date="2020-03" db="EMBL/GenBank/DDBJ databases">
        <title>Sequencing the genomes of 1000 actinobacteria strains.</title>
        <authorList>
            <person name="Klenk H.-P."/>
        </authorList>
    </citation>
    <scope>NUCLEOTIDE SEQUENCE [LARGE SCALE GENOMIC DNA]</scope>
    <source>
        <strain evidence="4 5">DSM 45685</strain>
    </source>
</reference>
<evidence type="ECO:0000256" key="1">
    <source>
        <dbReference type="SAM" id="MobiDB-lite"/>
    </source>
</evidence>
<comment type="caution">
    <text evidence="4">The sequence shown here is derived from an EMBL/GenBank/DDBJ whole genome shotgun (WGS) entry which is preliminary data.</text>
</comment>
<evidence type="ECO:0000259" key="3">
    <source>
        <dbReference type="Pfam" id="PF14230"/>
    </source>
</evidence>
<keyword evidence="5" id="KW-1185">Reference proteome</keyword>
<evidence type="ECO:0000313" key="4">
    <source>
        <dbReference type="EMBL" id="NIJ12181.1"/>
    </source>
</evidence>
<dbReference type="EMBL" id="JAAOYM010000001">
    <property type="protein sequence ID" value="NIJ12181.1"/>
    <property type="molecule type" value="Genomic_DNA"/>
</dbReference>
<dbReference type="InterPro" id="IPR025637">
    <property type="entry name" value="DUF4333"/>
</dbReference>
<feature type="signal peptide" evidence="2">
    <location>
        <begin position="1"/>
        <end position="19"/>
    </location>
</feature>
<evidence type="ECO:0000313" key="5">
    <source>
        <dbReference type="Proteomes" id="UP000545493"/>
    </source>
</evidence>
<dbReference type="Pfam" id="PF14230">
    <property type="entry name" value="DUF4333"/>
    <property type="match status" value="1"/>
</dbReference>
<feature type="domain" description="DUF4333" evidence="3">
    <location>
        <begin position="66"/>
        <end position="133"/>
    </location>
</feature>